<proteinExistence type="predicted"/>
<comment type="caution">
    <text evidence="2">The sequence shown here is derived from an EMBL/GenBank/DDBJ whole genome shotgun (WGS) entry which is preliminary data.</text>
</comment>
<dbReference type="RefSeq" id="WP_024198337.1">
    <property type="nucleotide sequence ID" value="NZ_CP146665.1"/>
</dbReference>
<name>A0A9Q7K8B5_ECOLX</name>
<dbReference type="InterPro" id="IPR034139">
    <property type="entry name" value="TOPRIM_OLD"/>
</dbReference>
<evidence type="ECO:0000313" key="3">
    <source>
        <dbReference type="Proteomes" id="UP000290652"/>
    </source>
</evidence>
<dbReference type="Proteomes" id="UP000290652">
    <property type="component" value="Unassembled WGS sequence"/>
</dbReference>
<evidence type="ECO:0000259" key="1">
    <source>
        <dbReference type="Pfam" id="PF20469"/>
    </source>
</evidence>
<evidence type="ECO:0000313" key="2">
    <source>
        <dbReference type="EMBL" id="RXB22873.1"/>
    </source>
</evidence>
<dbReference type="AlphaFoldDB" id="A0A9Q7K8B5"/>
<reference evidence="2 3" key="1">
    <citation type="submission" date="2019-01" db="EMBL/GenBank/DDBJ databases">
        <title>Genomic analysis of febrile catheter-associated UTI E. coli isolates.</title>
        <authorList>
            <person name="Potter R."/>
            <person name="Zou Z."/>
            <person name="Henderson J."/>
            <person name="Dantas G."/>
        </authorList>
    </citation>
    <scope>NUCLEOTIDE SEQUENCE [LARGE SCALE GENOMIC DNA]</scope>
    <source>
        <strain evidence="2 3">49_rectal</strain>
    </source>
</reference>
<dbReference type="Pfam" id="PF20469">
    <property type="entry name" value="OLD-like_TOPRIM"/>
    <property type="match status" value="1"/>
</dbReference>
<accession>A0A9Q7K8B5</accession>
<feature type="domain" description="OLD protein-like TOPRIM" evidence="1">
    <location>
        <begin position="34"/>
        <end position="96"/>
    </location>
</feature>
<sequence>MGTTMEDIQYEEMLNELLFEKVMKNEAKKQCIYIFVEGESEELAFQPLLEDCGIDFDKLGIVIANYNGIGNLKHAIRLLHKTLSHDRPIIVTYDDDHEGKIIKKINSPLITYFKIPFSPVVSYNDGTLGGTFEESFPKDCFIEACFQQNVIASSFLSKRNDFEKKFNPTQPWLAQLAQFISSNGGTPNSINKTKLAENMMLSVSQIPETYNELAKLIIDIRNKTPIKHPENVDLNL</sequence>
<dbReference type="EMBL" id="SCIU01000068">
    <property type="protein sequence ID" value="RXB22873.1"/>
    <property type="molecule type" value="Genomic_DNA"/>
</dbReference>
<gene>
    <name evidence="2" type="ORF">EPS97_21760</name>
</gene>
<organism evidence="2 3">
    <name type="scientific">Escherichia coli</name>
    <dbReference type="NCBI Taxonomy" id="562"/>
    <lineage>
        <taxon>Bacteria</taxon>
        <taxon>Pseudomonadati</taxon>
        <taxon>Pseudomonadota</taxon>
        <taxon>Gammaproteobacteria</taxon>
        <taxon>Enterobacterales</taxon>
        <taxon>Enterobacteriaceae</taxon>
        <taxon>Escherichia</taxon>
    </lineage>
</organism>
<protein>
    <recommendedName>
        <fullName evidence="1">OLD protein-like TOPRIM domain-containing protein</fullName>
    </recommendedName>
</protein>